<evidence type="ECO:0000256" key="2">
    <source>
        <dbReference type="ARBA" id="ARBA00022448"/>
    </source>
</evidence>
<keyword evidence="4" id="KW-0029">Amino-acid transport</keyword>
<dbReference type="PANTHER" id="PTHR30483:SF6">
    <property type="entry name" value="PERIPLASMIC BINDING PROTEIN OF ABC TRANSPORTER FOR NATURAL AMINO ACIDS"/>
    <property type="match status" value="1"/>
</dbReference>
<name>A0A1Y6BP89_9PROT</name>
<accession>A0A1Y6BP89</accession>
<reference evidence="6 7" key="1">
    <citation type="submission" date="2017-04" db="EMBL/GenBank/DDBJ databases">
        <authorList>
            <person name="Afonso C.L."/>
            <person name="Miller P.J."/>
            <person name="Scott M.A."/>
            <person name="Spackman E."/>
            <person name="Goraichik I."/>
            <person name="Dimitrov K.M."/>
            <person name="Suarez D.L."/>
            <person name="Swayne D.E."/>
        </authorList>
    </citation>
    <scope>NUCLEOTIDE SEQUENCE [LARGE SCALE GENOMIC DNA]</scope>
    <source>
        <strain evidence="6 7">USBA 355</strain>
    </source>
</reference>
<dbReference type="Pfam" id="PF13458">
    <property type="entry name" value="Peripla_BP_6"/>
    <property type="match status" value="1"/>
</dbReference>
<protein>
    <submittedName>
        <fullName evidence="6">Amino acid/amide ABC transporter substrate-binding protein, HAAT family</fullName>
    </submittedName>
</protein>
<evidence type="ECO:0000313" key="7">
    <source>
        <dbReference type="Proteomes" id="UP000192917"/>
    </source>
</evidence>
<feature type="domain" description="Leucine-binding protein" evidence="5">
    <location>
        <begin position="40"/>
        <end position="387"/>
    </location>
</feature>
<dbReference type="AlphaFoldDB" id="A0A1Y6BP89"/>
<evidence type="ECO:0000313" key="6">
    <source>
        <dbReference type="EMBL" id="SMF13832.1"/>
    </source>
</evidence>
<dbReference type="PROSITE" id="PS51318">
    <property type="entry name" value="TAT"/>
    <property type="match status" value="1"/>
</dbReference>
<dbReference type="PANTHER" id="PTHR30483">
    <property type="entry name" value="LEUCINE-SPECIFIC-BINDING PROTEIN"/>
    <property type="match status" value="1"/>
</dbReference>
<comment type="similarity">
    <text evidence="1">Belongs to the leucine-binding protein family.</text>
</comment>
<dbReference type="SUPFAM" id="SSF53822">
    <property type="entry name" value="Periplasmic binding protein-like I"/>
    <property type="match status" value="1"/>
</dbReference>
<dbReference type="GO" id="GO:0006865">
    <property type="term" value="P:amino acid transport"/>
    <property type="evidence" value="ECO:0007669"/>
    <property type="project" value="UniProtKB-KW"/>
</dbReference>
<keyword evidence="7" id="KW-1185">Reference proteome</keyword>
<evidence type="ECO:0000259" key="5">
    <source>
        <dbReference type="Pfam" id="PF13458"/>
    </source>
</evidence>
<dbReference type="Proteomes" id="UP000192917">
    <property type="component" value="Unassembled WGS sequence"/>
</dbReference>
<dbReference type="InterPro" id="IPR051010">
    <property type="entry name" value="BCAA_transport"/>
</dbReference>
<dbReference type="EMBL" id="FWZX01000005">
    <property type="protein sequence ID" value="SMF13832.1"/>
    <property type="molecule type" value="Genomic_DNA"/>
</dbReference>
<dbReference type="InterPro" id="IPR028082">
    <property type="entry name" value="Peripla_BP_I"/>
</dbReference>
<evidence type="ECO:0000256" key="1">
    <source>
        <dbReference type="ARBA" id="ARBA00010062"/>
    </source>
</evidence>
<keyword evidence="3" id="KW-0732">Signal</keyword>
<organism evidence="6 7">
    <name type="scientific">Tistlia consotensis USBA 355</name>
    <dbReference type="NCBI Taxonomy" id="560819"/>
    <lineage>
        <taxon>Bacteria</taxon>
        <taxon>Pseudomonadati</taxon>
        <taxon>Pseudomonadota</taxon>
        <taxon>Alphaproteobacteria</taxon>
        <taxon>Rhodospirillales</taxon>
        <taxon>Rhodovibrionaceae</taxon>
        <taxon>Tistlia</taxon>
    </lineage>
</organism>
<sequence length="420" mass="45492">MTDGPFSMKINRRSVLKAAAAVGVAQVAAPFVISARAADKVKIGLDDPFTGTYAELGKNEKIGCELAVEEINKKGGILGREVELLSEDSTSTNTGTAVQKAHKLIDRDKVDFLLGNVNSAMALATGEVSAQAKVLHIVTGGHTDAVTGTDCHWNVFRVCNTTRMETNSVSQILFNEFGKKWYFITPDYAFGHTLQQGFEASLKKFGGTEAGASLTPLGTTDFSSYLIKAQAANPDVIIFLTAGQDAVNSLKQAVQFGLDKKFHIAGAQQELEVLEGLPENARIGTWVFEWYWNQPNVPHVKEFVAAIRKKNNGKVPTARHWFGYVSTWTCALIANQEKTLDAVKLAKALEGFTLPPEIALMPDKVAYRAGDHQLMPDLYVGHAVSKGAVPEDLFHVDKIVKGTDAALPVSETGCKVTWPA</sequence>
<dbReference type="InterPro" id="IPR000709">
    <property type="entry name" value="Leu_Ile_Val-bd"/>
</dbReference>
<dbReference type="STRING" id="560819.SAMN05428998_105201"/>
<dbReference type="PRINTS" id="PR00337">
    <property type="entry name" value="LEUILEVALBP"/>
</dbReference>
<proteinExistence type="inferred from homology"/>
<dbReference type="InterPro" id="IPR028081">
    <property type="entry name" value="Leu-bd"/>
</dbReference>
<dbReference type="Gene3D" id="3.40.50.2300">
    <property type="match status" value="2"/>
</dbReference>
<dbReference type="InterPro" id="IPR006311">
    <property type="entry name" value="TAT_signal"/>
</dbReference>
<keyword evidence="2" id="KW-0813">Transport</keyword>
<evidence type="ECO:0000256" key="4">
    <source>
        <dbReference type="ARBA" id="ARBA00022970"/>
    </source>
</evidence>
<dbReference type="RefSeq" id="WP_085122221.1">
    <property type="nucleotide sequence ID" value="NZ_FWZX01000005.1"/>
</dbReference>
<gene>
    <name evidence="6" type="ORF">SAMN05428998_105201</name>
</gene>
<evidence type="ECO:0000256" key="3">
    <source>
        <dbReference type="ARBA" id="ARBA00022729"/>
    </source>
</evidence>